<sequence length="321" mass="35060">MCHSSAQPRLELLIDLSKLRSTSGIALTYIGDYSLTFINPITAAPFSAIRNLFDYLAQNPASAAALNDVYTLRGIFKTAATENPTCDQKLTVDLSPTRIARIPPGLQVELTEHGLGDILTFFNTISDHYVPQVITSLSAIAGRDLAPLHASFNVNFRLIDYNPATASPKSQNGCGAHTDYGTFSIIFQDGTAGLEMEAPETPGTWVPVPGNATVLLCGWCAVVLSGGKVAAVRHRVRRVPGVRRLSAVLFVAPDLDVKMAPGERVEAFSEAVNKGLYDVRWFKEKMGKKWRYREGNENLECGDDSAEQDIDVSQLVWKKIC</sequence>
<evidence type="ECO:0000313" key="1">
    <source>
        <dbReference type="EMBL" id="KAF2464764.1"/>
    </source>
</evidence>
<organism evidence="1 2">
    <name type="scientific">Lindgomyces ingoldianus</name>
    <dbReference type="NCBI Taxonomy" id="673940"/>
    <lineage>
        <taxon>Eukaryota</taxon>
        <taxon>Fungi</taxon>
        <taxon>Dikarya</taxon>
        <taxon>Ascomycota</taxon>
        <taxon>Pezizomycotina</taxon>
        <taxon>Dothideomycetes</taxon>
        <taxon>Pleosporomycetidae</taxon>
        <taxon>Pleosporales</taxon>
        <taxon>Lindgomycetaceae</taxon>
        <taxon>Lindgomyces</taxon>
    </lineage>
</organism>
<proteinExistence type="predicted"/>
<reference evidence="1" key="1">
    <citation type="journal article" date="2020" name="Stud. Mycol.">
        <title>101 Dothideomycetes genomes: a test case for predicting lifestyles and emergence of pathogens.</title>
        <authorList>
            <person name="Haridas S."/>
            <person name="Albert R."/>
            <person name="Binder M."/>
            <person name="Bloem J."/>
            <person name="Labutti K."/>
            <person name="Salamov A."/>
            <person name="Andreopoulos B."/>
            <person name="Baker S."/>
            <person name="Barry K."/>
            <person name="Bills G."/>
            <person name="Bluhm B."/>
            <person name="Cannon C."/>
            <person name="Castanera R."/>
            <person name="Culley D."/>
            <person name="Daum C."/>
            <person name="Ezra D."/>
            <person name="Gonzalez J."/>
            <person name="Henrissat B."/>
            <person name="Kuo A."/>
            <person name="Liang C."/>
            <person name="Lipzen A."/>
            <person name="Lutzoni F."/>
            <person name="Magnuson J."/>
            <person name="Mondo S."/>
            <person name="Nolan M."/>
            <person name="Ohm R."/>
            <person name="Pangilinan J."/>
            <person name="Park H.-J."/>
            <person name="Ramirez L."/>
            <person name="Alfaro M."/>
            <person name="Sun H."/>
            <person name="Tritt A."/>
            <person name="Yoshinaga Y."/>
            <person name="Zwiers L.-H."/>
            <person name="Turgeon B."/>
            <person name="Goodwin S."/>
            <person name="Spatafora J."/>
            <person name="Crous P."/>
            <person name="Grigoriev I."/>
        </authorList>
    </citation>
    <scope>NUCLEOTIDE SEQUENCE</scope>
    <source>
        <strain evidence="1">ATCC 200398</strain>
    </source>
</reference>
<comment type="caution">
    <text evidence="1">The sequence shown here is derived from an EMBL/GenBank/DDBJ whole genome shotgun (WGS) entry which is preliminary data.</text>
</comment>
<protein>
    <submittedName>
        <fullName evidence="1">Clavaminate synthase-like protein</fullName>
    </submittedName>
</protein>
<gene>
    <name evidence="1" type="ORF">BDR25DRAFT_337368</name>
</gene>
<dbReference type="Proteomes" id="UP000799755">
    <property type="component" value="Unassembled WGS sequence"/>
</dbReference>
<evidence type="ECO:0000313" key="2">
    <source>
        <dbReference type="Proteomes" id="UP000799755"/>
    </source>
</evidence>
<keyword evidence="2" id="KW-1185">Reference proteome</keyword>
<name>A0ACB6QCR0_9PLEO</name>
<accession>A0ACB6QCR0</accession>
<dbReference type="EMBL" id="MU003534">
    <property type="protein sequence ID" value="KAF2464764.1"/>
    <property type="molecule type" value="Genomic_DNA"/>
</dbReference>